<dbReference type="InterPro" id="IPR027417">
    <property type="entry name" value="P-loop_NTPase"/>
</dbReference>
<evidence type="ECO:0000313" key="2">
    <source>
        <dbReference type="EMBL" id="RLJ73642.1"/>
    </source>
</evidence>
<dbReference type="Proteomes" id="UP000273898">
    <property type="component" value="Unassembled WGS sequence"/>
</dbReference>
<dbReference type="OrthoDB" id="997844at2"/>
<dbReference type="Proteomes" id="UP000297429">
    <property type="component" value="Unassembled WGS sequence"/>
</dbReference>
<gene>
    <name evidence="2" type="ORF">BCL90_3804</name>
    <name evidence="3" type="ORF">E3V97_01450</name>
</gene>
<dbReference type="Pfam" id="PF13175">
    <property type="entry name" value="AAA_15"/>
    <property type="match status" value="1"/>
</dbReference>
<sequence>MEIHYLWIRNFRSLTKASVCLSARFIIKLTEEENQFTLTIDNNPRFIRNFFEKSNIANVTAIVGQNGTGKSTILEYIKHHLPYGIITTVNDDIIVYTEDENNGVVKVPMGMSLNLKDSTGLFKKIPYENTDIDAESITLDKYLSDIDYINYSFFLDFKSEPMGYSGLSNISTTSLLSEHRTAENQTFDFATDLDIFTKSEISKAIQLFVSQKEYDLPFDRPDELIILINEDEINYFNVDEKVSRDKKFPRSVALFFNEITEFNNDYEPRERVVNLFYIAALANFLYTEHTYAKNLNNIGKFSIIGRDVLENIQRFINDYLEQQNFHGENHPSKGIADKKSKLLSLLASLQPLLDEGKIELKQEPGKDLHLVFPLNSELEKDFRSFMNLYLVSKGFTSYLDFSWRGLSTGQQSWLSFLARINHVLFHRTGSELKKNIVILIDEGDAGYHPEWQRKYFKHTLDFISSIFEGFTVQLIMTTNTPFLTSDLPTSHIVFIKRSEQNGIEILGEDDYLDNTFGANIHELFIKSFYLNGVVMGDFAKTKIQKIIDYLNDKDTVEPLDDYFKTIELIGEPLLKRKLQEMWAKKFSDAEEERILRVRLAEIEEKRKRKNSDD</sequence>
<feature type="domain" description="Endonuclease GajA/Old nuclease/RecF-like AAA" evidence="1">
    <location>
        <begin position="1"/>
        <end position="483"/>
    </location>
</feature>
<dbReference type="SUPFAM" id="SSF52540">
    <property type="entry name" value="P-loop containing nucleoside triphosphate hydrolases"/>
    <property type="match status" value="1"/>
</dbReference>
<protein>
    <submittedName>
        <fullName evidence="2">AAA ATPase-like protein</fullName>
    </submittedName>
</protein>
<evidence type="ECO:0000313" key="3">
    <source>
        <dbReference type="EMBL" id="TFB32732.1"/>
    </source>
</evidence>
<dbReference type="InterPro" id="IPR041685">
    <property type="entry name" value="AAA_GajA/Old/RecF-like"/>
</dbReference>
<dbReference type="Gene3D" id="3.40.50.300">
    <property type="entry name" value="P-loop containing nucleotide triphosphate hydrolases"/>
    <property type="match status" value="2"/>
</dbReference>
<dbReference type="InterPro" id="IPR051396">
    <property type="entry name" value="Bact_Antivir_Def_Nuclease"/>
</dbReference>
<evidence type="ECO:0000313" key="5">
    <source>
        <dbReference type="Proteomes" id="UP000297429"/>
    </source>
</evidence>
<name>A0A497XXF2_9SPHI</name>
<dbReference type="AlphaFoldDB" id="A0A497XXF2"/>
<dbReference type="RefSeq" id="WP_121285516.1">
    <property type="nucleotide sequence ID" value="NZ_RCCK01000013.1"/>
</dbReference>
<dbReference type="EMBL" id="RCCK01000013">
    <property type="protein sequence ID" value="RLJ73642.1"/>
    <property type="molecule type" value="Genomic_DNA"/>
</dbReference>
<evidence type="ECO:0000259" key="1">
    <source>
        <dbReference type="Pfam" id="PF13175"/>
    </source>
</evidence>
<dbReference type="EMBL" id="SOPX01000001">
    <property type="protein sequence ID" value="TFB32732.1"/>
    <property type="molecule type" value="Genomic_DNA"/>
</dbReference>
<evidence type="ECO:0000313" key="4">
    <source>
        <dbReference type="Proteomes" id="UP000273898"/>
    </source>
</evidence>
<comment type="caution">
    <text evidence="2">The sequence shown here is derived from an EMBL/GenBank/DDBJ whole genome shotgun (WGS) entry which is preliminary data.</text>
</comment>
<keyword evidence="5" id="KW-1185">Reference proteome</keyword>
<dbReference type="PANTHER" id="PTHR43581">
    <property type="entry name" value="ATP/GTP PHOSPHATASE"/>
    <property type="match status" value="1"/>
</dbReference>
<organism evidence="2 4">
    <name type="scientific">Pedobacter alluvionis</name>
    <dbReference type="NCBI Taxonomy" id="475253"/>
    <lineage>
        <taxon>Bacteria</taxon>
        <taxon>Pseudomonadati</taxon>
        <taxon>Bacteroidota</taxon>
        <taxon>Sphingobacteriia</taxon>
        <taxon>Sphingobacteriales</taxon>
        <taxon>Sphingobacteriaceae</taxon>
        <taxon>Pedobacter</taxon>
    </lineage>
</organism>
<accession>A0A497XXF2</accession>
<reference evidence="2 4" key="1">
    <citation type="submission" date="2018-10" db="EMBL/GenBank/DDBJ databases">
        <title>Genomic Encyclopedia of Archaeal and Bacterial Type Strains, Phase II (KMG-II): from individual species to whole genera.</title>
        <authorList>
            <person name="Goeker M."/>
        </authorList>
    </citation>
    <scope>NUCLEOTIDE SEQUENCE [LARGE SCALE GENOMIC DNA]</scope>
    <source>
        <strain evidence="2 4">DSM 19624</strain>
    </source>
</reference>
<proteinExistence type="predicted"/>
<dbReference type="PANTHER" id="PTHR43581:SF4">
    <property type="entry name" value="ATP_GTP PHOSPHATASE"/>
    <property type="match status" value="1"/>
</dbReference>
<reference evidence="3 5" key="2">
    <citation type="submission" date="2019-03" db="EMBL/GenBank/DDBJ databases">
        <authorList>
            <person name="He R.-H."/>
        </authorList>
    </citation>
    <scope>NUCLEOTIDE SEQUENCE [LARGE SCALE GENOMIC DNA]</scope>
    <source>
        <strain evidence="3 5">DSM 19624</strain>
    </source>
</reference>